<dbReference type="GO" id="GO:0031931">
    <property type="term" value="C:TORC1 complex"/>
    <property type="evidence" value="ECO:0007669"/>
    <property type="project" value="InterPro"/>
</dbReference>
<feature type="non-terminal residue" evidence="1">
    <location>
        <position position="1"/>
    </location>
</feature>
<protein>
    <submittedName>
        <fullName evidence="1">Uncharacterized protein</fullName>
    </submittedName>
</protein>
<evidence type="ECO:0000313" key="1">
    <source>
        <dbReference type="EMBL" id="ETN73215.1"/>
    </source>
</evidence>
<dbReference type="PRINTS" id="PR01547">
    <property type="entry name" value="YEAST176DUF"/>
</dbReference>
<dbReference type="GO" id="GO:0030674">
    <property type="term" value="F:protein-macromolecule adaptor activity"/>
    <property type="evidence" value="ECO:0007669"/>
    <property type="project" value="TreeGrafter"/>
</dbReference>
<dbReference type="GO" id="GO:0009267">
    <property type="term" value="P:cellular response to starvation"/>
    <property type="evidence" value="ECO:0007669"/>
    <property type="project" value="TreeGrafter"/>
</dbReference>
<dbReference type="Proteomes" id="UP000053676">
    <property type="component" value="Unassembled WGS sequence"/>
</dbReference>
<evidence type="ECO:0000313" key="2">
    <source>
        <dbReference type="Proteomes" id="UP000053676"/>
    </source>
</evidence>
<dbReference type="OrthoDB" id="10262360at2759"/>
<dbReference type="GO" id="GO:0038202">
    <property type="term" value="P:TORC1 signaling"/>
    <property type="evidence" value="ECO:0007669"/>
    <property type="project" value="TreeGrafter"/>
</dbReference>
<dbReference type="GO" id="GO:0005737">
    <property type="term" value="C:cytoplasm"/>
    <property type="evidence" value="ECO:0007669"/>
    <property type="project" value="TreeGrafter"/>
</dbReference>
<feature type="non-terminal residue" evidence="1">
    <location>
        <position position="141"/>
    </location>
</feature>
<dbReference type="STRING" id="51031.W2SU91"/>
<dbReference type="InterPro" id="IPR004083">
    <property type="entry name" value="Raptor"/>
</dbReference>
<keyword evidence="2" id="KW-1185">Reference proteome</keyword>
<proteinExistence type="predicted"/>
<dbReference type="GO" id="GO:0030307">
    <property type="term" value="P:positive regulation of cell growth"/>
    <property type="evidence" value="ECO:0007669"/>
    <property type="project" value="TreeGrafter"/>
</dbReference>
<dbReference type="AlphaFoldDB" id="W2SU91"/>
<sequence>LIDLSGIIGDGQDVQHNWFFIEQLKAFEAPILRLALKIVLGVLSKFQHFVLWTQIACSIYSVWLEYGVNKQSSPEQLPIVLQVLLSQAHRQRALELLARFLDLGQWAVGYSLSVGIFPYVLKLLQSTSRELRSWLAFIWAK</sequence>
<reference evidence="2" key="1">
    <citation type="journal article" date="2014" name="Nat. Genet.">
        <title>Genome of the human hookworm Necator americanus.</title>
        <authorList>
            <person name="Tang Y.T."/>
            <person name="Gao X."/>
            <person name="Rosa B.A."/>
            <person name="Abubucker S."/>
            <person name="Hallsworth-Pepin K."/>
            <person name="Martin J."/>
            <person name="Tyagi R."/>
            <person name="Heizer E."/>
            <person name="Zhang X."/>
            <person name="Bhonagiri-Palsikar V."/>
            <person name="Minx P."/>
            <person name="Warren W.C."/>
            <person name="Wang Q."/>
            <person name="Zhan B."/>
            <person name="Hotez P.J."/>
            <person name="Sternberg P.W."/>
            <person name="Dougall A."/>
            <person name="Gaze S.T."/>
            <person name="Mulvenna J."/>
            <person name="Sotillo J."/>
            <person name="Ranganathan S."/>
            <person name="Rabelo E.M."/>
            <person name="Wilson R.K."/>
            <person name="Felgner P.L."/>
            <person name="Bethony J."/>
            <person name="Hawdon J.M."/>
            <person name="Gasser R.B."/>
            <person name="Loukas A."/>
            <person name="Mitreva M."/>
        </authorList>
    </citation>
    <scope>NUCLEOTIDE SEQUENCE [LARGE SCALE GENOMIC DNA]</scope>
</reference>
<name>W2SU91_NECAM</name>
<organism evidence="1 2">
    <name type="scientific">Necator americanus</name>
    <name type="common">Human hookworm</name>
    <dbReference type="NCBI Taxonomy" id="51031"/>
    <lineage>
        <taxon>Eukaryota</taxon>
        <taxon>Metazoa</taxon>
        <taxon>Ecdysozoa</taxon>
        <taxon>Nematoda</taxon>
        <taxon>Chromadorea</taxon>
        <taxon>Rhabditida</taxon>
        <taxon>Rhabditina</taxon>
        <taxon>Rhabditomorpha</taxon>
        <taxon>Strongyloidea</taxon>
        <taxon>Ancylostomatidae</taxon>
        <taxon>Bunostominae</taxon>
        <taxon>Necator</taxon>
    </lineage>
</organism>
<dbReference type="GO" id="GO:0010506">
    <property type="term" value="P:regulation of autophagy"/>
    <property type="evidence" value="ECO:0007669"/>
    <property type="project" value="TreeGrafter"/>
</dbReference>
<dbReference type="GO" id="GO:0071230">
    <property type="term" value="P:cellular response to amino acid stimulus"/>
    <property type="evidence" value="ECO:0007669"/>
    <property type="project" value="TreeGrafter"/>
</dbReference>
<dbReference type="PANTHER" id="PTHR12848">
    <property type="entry name" value="REGULATORY-ASSOCIATED PROTEIN OF MTOR"/>
    <property type="match status" value="1"/>
</dbReference>
<dbReference type="PANTHER" id="PTHR12848:SF16">
    <property type="entry name" value="REGULATORY-ASSOCIATED PROTEIN OF MTOR"/>
    <property type="match status" value="1"/>
</dbReference>
<dbReference type="SUPFAM" id="SSF48371">
    <property type="entry name" value="ARM repeat"/>
    <property type="match status" value="1"/>
</dbReference>
<dbReference type="EMBL" id="KI661465">
    <property type="protein sequence ID" value="ETN73215.1"/>
    <property type="molecule type" value="Genomic_DNA"/>
</dbReference>
<dbReference type="KEGG" id="nai:NECAME_18455"/>
<accession>W2SU91</accession>
<gene>
    <name evidence="1" type="ORF">NECAME_18455</name>
</gene>
<dbReference type="InterPro" id="IPR016024">
    <property type="entry name" value="ARM-type_fold"/>
</dbReference>